<sequence>MSPPKGVVADESIAEPVTASSNTDEDDRQGSCFTGTIAFLRNIPIFWKVLCCIIAVGVIPILISTVLGDDAYQQLKNEIEHELNEQNYHNYTTIRDAVHEDYVTLLAATLHKHFEHVNVKVEVKLFSMFNNFNRLFDRTHDSIGHKQERFLVYRANCLKILANNDNPNRRFQMELNGFGDMTSEEFMALHTARFVPREQSSKDVGPVPQPTATSWRSIDYAEQGQMTPVKNYIASGSSSSSSVFATTATLESLLKEHNQHVSLSEQQLIDCMPEGEGDIYSAYEFLKTHGATNGTVYPYKGTKQKCLPVEGQPNYKLINYGYTEKPDLFDLLDKKGPVTVYVAVNEDWQFYSNGIIDTCGKEVNHAVVLAGVTEGHAYSYWLIKNSWGPEWGIGGYARVDYHSKNFDNECGMNLVAVYPEEIALENVQFASRVPPTVTI</sequence>
<evidence type="ECO:0000313" key="9">
    <source>
        <dbReference type="Proteomes" id="UP001195914"/>
    </source>
</evidence>
<dbReference type="Pfam" id="PF00112">
    <property type="entry name" value="Peptidase_C1"/>
    <property type="match status" value="1"/>
</dbReference>
<gene>
    <name evidence="8" type="ORF">X943_001601</name>
</gene>
<accession>A0AAD9LJ17</accession>
<comment type="caution">
    <text evidence="8">The sequence shown here is derived from an EMBL/GenBank/DDBJ whole genome shotgun (WGS) entry which is preliminary data.</text>
</comment>
<evidence type="ECO:0000256" key="4">
    <source>
        <dbReference type="SAM" id="MobiDB-lite"/>
    </source>
</evidence>
<dbReference type="PANTHER" id="PTHR12411">
    <property type="entry name" value="CYSTEINE PROTEASE FAMILY C1-RELATED"/>
    <property type="match status" value="1"/>
</dbReference>
<dbReference type="InterPro" id="IPR039417">
    <property type="entry name" value="Peptidase_C1A_papain-like"/>
</dbReference>
<organism evidence="8 9">
    <name type="scientific">Babesia divergens</name>
    <dbReference type="NCBI Taxonomy" id="32595"/>
    <lineage>
        <taxon>Eukaryota</taxon>
        <taxon>Sar</taxon>
        <taxon>Alveolata</taxon>
        <taxon>Apicomplexa</taxon>
        <taxon>Aconoidasida</taxon>
        <taxon>Piroplasmida</taxon>
        <taxon>Babesiidae</taxon>
        <taxon>Babesia</taxon>
    </lineage>
</organism>
<feature type="domain" description="Cathepsin propeptide inhibitor" evidence="7">
    <location>
        <begin position="129"/>
        <end position="186"/>
    </location>
</feature>
<comment type="similarity">
    <text evidence="1">Belongs to the peptidase C1 family.</text>
</comment>
<keyword evidence="2" id="KW-0865">Zymogen</keyword>
<evidence type="ECO:0000313" key="8">
    <source>
        <dbReference type="EMBL" id="KAK1937402.1"/>
    </source>
</evidence>
<reference evidence="8" key="2">
    <citation type="submission" date="2021-05" db="EMBL/GenBank/DDBJ databases">
        <authorList>
            <person name="Pain A."/>
        </authorList>
    </citation>
    <scope>NUCLEOTIDE SEQUENCE</scope>
    <source>
        <strain evidence="8">1802A</strain>
    </source>
</reference>
<keyword evidence="5" id="KW-0472">Membrane</keyword>
<dbReference type="Gene3D" id="3.90.70.10">
    <property type="entry name" value="Cysteine proteinases"/>
    <property type="match status" value="1"/>
</dbReference>
<dbReference type="InterPro" id="IPR038765">
    <property type="entry name" value="Papain-like_cys_pep_sf"/>
</dbReference>
<dbReference type="InterPro" id="IPR000668">
    <property type="entry name" value="Peptidase_C1A_C"/>
</dbReference>
<evidence type="ECO:0000256" key="1">
    <source>
        <dbReference type="ARBA" id="ARBA00008455"/>
    </source>
</evidence>
<keyword evidence="8" id="KW-0378">Hydrolase</keyword>
<dbReference type="InterPro" id="IPR013201">
    <property type="entry name" value="Prot_inhib_I29"/>
</dbReference>
<dbReference type="GO" id="GO:0008234">
    <property type="term" value="F:cysteine-type peptidase activity"/>
    <property type="evidence" value="ECO:0007669"/>
    <property type="project" value="InterPro"/>
</dbReference>
<protein>
    <submittedName>
        <fullName evidence="8">Papain family cysteine protease containing protein</fullName>
    </submittedName>
</protein>
<dbReference type="GO" id="GO:0006508">
    <property type="term" value="P:proteolysis"/>
    <property type="evidence" value="ECO:0007669"/>
    <property type="project" value="UniProtKB-KW"/>
</dbReference>
<evidence type="ECO:0000256" key="3">
    <source>
        <dbReference type="ARBA" id="ARBA00023180"/>
    </source>
</evidence>
<keyword evidence="9" id="KW-1185">Reference proteome</keyword>
<evidence type="ECO:0000259" key="7">
    <source>
        <dbReference type="SMART" id="SM00848"/>
    </source>
</evidence>
<dbReference type="InterPro" id="IPR013128">
    <property type="entry name" value="Peptidase_C1A"/>
</dbReference>
<dbReference type="AlphaFoldDB" id="A0AAD9LJ17"/>
<keyword evidence="3" id="KW-0325">Glycoprotein</keyword>
<dbReference type="EMBL" id="JAHBMH010000033">
    <property type="protein sequence ID" value="KAK1937402.1"/>
    <property type="molecule type" value="Genomic_DNA"/>
</dbReference>
<evidence type="ECO:0000256" key="2">
    <source>
        <dbReference type="ARBA" id="ARBA00023145"/>
    </source>
</evidence>
<feature type="region of interest" description="Disordered" evidence="4">
    <location>
        <begin position="1"/>
        <end position="28"/>
    </location>
</feature>
<name>A0AAD9LJ17_BABDI</name>
<evidence type="ECO:0000256" key="5">
    <source>
        <dbReference type="SAM" id="Phobius"/>
    </source>
</evidence>
<keyword evidence="5" id="KW-1133">Transmembrane helix</keyword>
<dbReference type="CDD" id="cd02248">
    <property type="entry name" value="Peptidase_C1A"/>
    <property type="match status" value="1"/>
</dbReference>
<reference evidence="8" key="1">
    <citation type="journal article" date="2014" name="Nucleic Acids Res.">
        <title>The evolutionary dynamics of variant antigen genes in Babesia reveal a history of genomic innovation underlying host-parasite interaction.</title>
        <authorList>
            <person name="Jackson A.P."/>
            <person name="Otto T.D."/>
            <person name="Darby A."/>
            <person name="Ramaprasad A."/>
            <person name="Xia D."/>
            <person name="Echaide I.E."/>
            <person name="Farber M."/>
            <person name="Gahlot S."/>
            <person name="Gamble J."/>
            <person name="Gupta D."/>
            <person name="Gupta Y."/>
            <person name="Jackson L."/>
            <person name="Malandrin L."/>
            <person name="Malas T.B."/>
            <person name="Moussa E."/>
            <person name="Nair M."/>
            <person name="Reid A.J."/>
            <person name="Sanders M."/>
            <person name="Sharma J."/>
            <person name="Tracey A."/>
            <person name="Quail M.A."/>
            <person name="Weir W."/>
            <person name="Wastling J.M."/>
            <person name="Hall N."/>
            <person name="Willadsen P."/>
            <person name="Lingelbach K."/>
            <person name="Shiels B."/>
            <person name="Tait A."/>
            <person name="Berriman M."/>
            <person name="Allred D.R."/>
            <person name="Pain A."/>
        </authorList>
    </citation>
    <scope>NUCLEOTIDE SEQUENCE</scope>
    <source>
        <strain evidence="8">1802A</strain>
    </source>
</reference>
<keyword evidence="8" id="KW-0645">Protease</keyword>
<dbReference type="Proteomes" id="UP001195914">
    <property type="component" value="Unassembled WGS sequence"/>
</dbReference>
<keyword evidence="5" id="KW-0812">Transmembrane</keyword>
<feature type="transmembrane region" description="Helical" evidence="5">
    <location>
        <begin position="45"/>
        <end position="67"/>
    </location>
</feature>
<dbReference type="Pfam" id="PF08246">
    <property type="entry name" value="Inhibitor_I29"/>
    <property type="match status" value="1"/>
</dbReference>
<feature type="domain" description="Peptidase C1A papain C-terminal" evidence="6">
    <location>
        <begin position="214"/>
        <end position="420"/>
    </location>
</feature>
<proteinExistence type="inferred from homology"/>
<dbReference type="SUPFAM" id="SSF54001">
    <property type="entry name" value="Cysteine proteinases"/>
    <property type="match status" value="1"/>
</dbReference>
<dbReference type="SMART" id="SM00645">
    <property type="entry name" value="Pept_C1"/>
    <property type="match status" value="1"/>
</dbReference>
<dbReference type="SMART" id="SM00848">
    <property type="entry name" value="Inhibitor_I29"/>
    <property type="match status" value="1"/>
</dbReference>
<evidence type="ECO:0000259" key="6">
    <source>
        <dbReference type="SMART" id="SM00645"/>
    </source>
</evidence>